<dbReference type="SUPFAM" id="SSF141868">
    <property type="entry name" value="EAL domain-like"/>
    <property type="match status" value="1"/>
</dbReference>
<dbReference type="EMBL" id="CP137640">
    <property type="protein sequence ID" value="WVX80359.1"/>
    <property type="molecule type" value="Genomic_DNA"/>
</dbReference>
<dbReference type="InterPro" id="IPR001633">
    <property type="entry name" value="EAL_dom"/>
</dbReference>
<evidence type="ECO:0000313" key="3">
    <source>
        <dbReference type="Proteomes" id="UP001357223"/>
    </source>
</evidence>
<dbReference type="PROSITE" id="PS50883">
    <property type="entry name" value="EAL"/>
    <property type="match status" value="1"/>
</dbReference>
<evidence type="ECO:0000313" key="2">
    <source>
        <dbReference type="EMBL" id="WVX80359.1"/>
    </source>
</evidence>
<dbReference type="PANTHER" id="PTHR33121:SF76">
    <property type="entry name" value="SIGNALING PROTEIN"/>
    <property type="match status" value="1"/>
</dbReference>
<protein>
    <submittedName>
        <fullName evidence="2">EAL domain-containing protein</fullName>
    </submittedName>
</protein>
<dbReference type="Proteomes" id="UP001357223">
    <property type="component" value="Chromosome"/>
</dbReference>
<keyword evidence="3" id="KW-1185">Reference proteome</keyword>
<reference evidence="2 3" key="1">
    <citation type="submission" date="2023-10" db="EMBL/GenBank/DDBJ databases">
        <title>Niallia locisalis sp.nov. isolated from a salt pond sample.</title>
        <authorList>
            <person name="Li X.-J."/>
            <person name="Dong L."/>
        </authorList>
    </citation>
    <scope>NUCLEOTIDE SEQUENCE [LARGE SCALE GENOMIC DNA]</scope>
    <source>
        <strain evidence="2 3">DSM 29761</strain>
    </source>
</reference>
<evidence type="ECO:0000259" key="1">
    <source>
        <dbReference type="PROSITE" id="PS50883"/>
    </source>
</evidence>
<dbReference type="PANTHER" id="PTHR33121">
    <property type="entry name" value="CYCLIC DI-GMP PHOSPHODIESTERASE PDEF"/>
    <property type="match status" value="1"/>
</dbReference>
<gene>
    <name evidence="2" type="ORF">R4Z09_24380</name>
</gene>
<dbReference type="RefSeq" id="WP_338449290.1">
    <property type="nucleotide sequence ID" value="NZ_CP137640.1"/>
</dbReference>
<organism evidence="2 3">
    <name type="scientific">Niallia oryzisoli</name>
    <dbReference type="NCBI Taxonomy" id="1737571"/>
    <lineage>
        <taxon>Bacteria</taxon>
        <taxon>Bacillati</taxon>
        <taxon>Bacillota</taxon>
        <taxon>Bacilli</taxon>
        <taxon>Bacillales</taxon>
        <taxon>Bacillaceae</taxon>
        <taxon>Niallia</taxon>
    </lineage>
</organism>
<name>A0ABZ2CGX4_9BACI</name>
<feature type="domain" description="EAL" evidence="1">
    <location>
        <begin position="130"/>
        <end position="377"/>
    </location>
</feature>
<dbReference type="InterPro" id="IPR035919">
    <property type="entry name" value="EAL_sf"/>
</dbReference>
<dbReference type="Gene3D" id="3.20.20.450">
    <property type="entry name" value="EAL domain"/>
    <property type="match status" value="1"/>
</dbReference>
<proteinExistence type="predicted"/>
<sequence length="377" mass="43809">MSDLIQWFGTSETEKAIQTIKKTFHEVIEREQGLRKNKMLLADYHYGDGFSIYFQVEDDVEQRVYDVDALMKKLYNEMKRALPSDEVTSQLIVDKEFMFIEKRYPVVQDAIYTARKQALTMAEKRVQSEYLEMRYEMSKIISKKKIRMFAQPIMDMMKNEIHAWEMLARGPEGTDLEMPLRLFAVARQTGNLYDLEMIVLEKTFEKIKETGCHQEIFVNFTPLTLGNKWFVQDLQTQLNKFSMVNPRQIIIEMTEQDTVEEKKVLIDNVKQLRSLGIRFALDDTGAGYSNFNSIGEILPEIIKIDRALIQNIHESSVNESILKGILLVAKEVGSRVVAEGIEKMEEVSVLSKHEVDFAQGYYFARPSDFTHQMLSSM</sequence>
<dbReference type="Pfam" id="PF00563">
    <property type="entry name" value="EAL"/>
    <property type="match status" value="1"/>
</dbReference>
<dbReference type="CDD" id="cd01948">
    <property type="entry name" value="EAL"/>
    <property type="match status" value="1"/>
</dbReference>
<dbReference type="InterPro" id="IPR050706">
    <property type="entry name" value="Cyclic-di-GMP_PDE-like"/>
</dbReference>
<dbReference type="SMART" id="SM00052">
    <property type="entry name" value="EAL"/>
    <property type="match status" value="1"/>
</dbReference>
<accession>A0ABZ2CGX4</accession>